<protein>
    <submittedName>
        <fullName evidence="1">Uncharacterized protein</fullName>
    </submittedName>
</protein>
<gene>
    <name evidence="1" type="ORF">B0I27_103301</name>
</gene>
<comment type="caution">
    <text evidence="1">The sequence shown here is derived from an EMBL/GenBank/DDBJ whole genome shotgun (WGS) entry which is preliminary data.</text>
</comment>
<keyword evidence="2" id="KW-1185">Reference proteome</keyword>
<accession>A0A2T0U7J0</accession>
<evidence type="ECO:0000313" key="1">
    <source>
        <dbReference type="EMBL" id="PRY53828.1"/>
    </source>
</evidence>
<evidence type="ECO:0000313" key="2">
    <source>
        <dbReference type="Proteomes" id="UP000238034"/>
    </source>
</evidence>
<organism evidence="1 2">
    <name type="scientific">Arcticibacter pallidicorallinus</name>
    <dbReference type="NCBI Taxonomy" id="1259464"/>
    <lineage>
        <taxon>Bacteria</taxon>
        <taxon>Pseudomonadati</taxon>
        <taxon>Bacteroidota</taxon>
        <taxon>Sphingobacteriia</taxon>
        <taxon>Sphingobacteriales</taxon>
        <taxon>Sphingobacteriaceae</taxon>
        <taxon>Arcticibacter</taxon>
    </lineage>
</organism>
<dbReference type="Proteomes" id="UP000238034">
    <property type="component" value="Unassembled WGS sequence"/>
</dbReference>
<proteinExistence type="predicted"/>
<dbReference type="AlphaFoldDB" id="A0A2T0U7J0"/>
<name>A0A2T0U7J0_9SPHI</name>
<reference evidence="1 2" key="1">
    <citation type="submission" date="2018-03" db="EMBL/GenBank/DDBJ databases">
        <title>Genomic Encyclopedia of Type Strains, Phase III (KMG-III): the genomes of soil and plant-associated and newly described type strains.</title>
        <authorList>
            <person name="Whitman W."/>
        </authorList>
    </citation>
    <scope>NUCLEOTIDE SEQUENCE [LARGE SCALE GENOMIC DNA]</scope>
    <source>
        <strain evidence="1 2">CGMCC 1.9313</strain>
    </source>
</reference>
<sequence length="33" mass="3777">MEDGFILNALITDFGLLSFNKWIKHTNANILNL</sequence>
<dbReference type="EMBL" id="PVTH01000003">
    <property type="protein sequence ID" value="PRY53828.1"/>
    <property type="molecule type" value="Genomic_DNA"/>
</dbReference>